<keyword evidence="8" id="KW-1185">Reference proteome</keyword>
<dbReference type="InterPro" id="IPR050739">
    <property type="entry name" value="MFP"/>
</dbReference>
<keyword evidence="4" id="KW-1133">Transmembrane helix</keyword>
<dbReference type="EMBL" id="JADKNH010000004">
    <property type="protein sequence ID" value="MBF4693047.1"/>
    <property type="molecule type" value="Genomic_DNA"/>
</dbReference>
<organism evidence="7 8">
    <name type="scientific">Fusibacter ferrireducens</name>
    <dbReference type="NCBI Taxonomy" id="2785058"/>
    <lineage>
        <taxon>Bacteria</taxon>
        <taxon>Bacillati</taxon>
        <taxon>Bacillota</taxon>
        <taxon>Clostridia</taxon>
        <taxon>Eubacteriales</taxon>
        <taxon>Eubacteriales Family XII. Incertae Sedis</taxon>
        <taxon>Fusibacter</taxon>
    </lineage>
</organism>
<evidence type="ECO:0000256" key="4">
    <source>
        <dbReference type="ARBA" id="ARBA00022989"/>
    </source>
</evidence>
<gene>
    <name evidence="7" type="ORF">ISU02_07945</name>
</gene>
<evidence type="ECO:0000256" key="2">
    <source>
        <dbReference type="ARBA" id="ARBA00009477"/>
    </source>
</evidence>
<dbReference type="PANTHER" id="PTHR30386:SF26">
    <property type="entry name" value="TRANSPORT PROTEIN COMB"/>
    <property type="match status" value="1"/>
</dbReference>
<dbReference type="Gene3D" id="2.40.30.170">
    <property type="match status" value="1"/>
</dbReference>
<dbReference type="PANTHER" id="PTHR30386">
    <property type="entry name" value="MEMBRANE FUSION SUBUNIT OF EMRAB-TOLC MULTIDRUG EFFLUX PUMP"/>
    <property type="match status" value="1"/>
</dbReference>
<evidence type="ECO:0000313" key="7">
    <source>
        <dbReference type="EMBL" id="MBF4693047.1"/>
    </source>
</evidence>
<protein>
    <submittedName>
        <fullName evidence="7">HlyD family efflux transporter periplasmic adaptor subunit</fullName>
    </submittedName>
</protein>
<name>A0ABR9ZRG8_9FIRM</name>
<evidence type="ECO:0000313" key="8">
    <source>
        <dbReference type="Proteomes" id="UP000614200"/>
    </source>
</evidence>
<proteinExistence type="inferred from homology"/>
<evidence type="ECO:0000256" key="5">
    <source>
        <dbReference type="ARBA" id="ARBA00023136"/>
    </source>
</evidence>
<dbReference type="InterPro" id="IPR058982">
    <property type="entry name" value="Beta-barrel_AprE"/>
</dbReference>
<feature type="domain" description="AprE-like beta-barrel" evidence="6">
    <location>
        <begin position="45"/>
        <end position="133"/>
    </location>
</feature>
<reference evidence="7 8" key="1">
    <citation type="submission" date="2020-11" db="EMBL/GenBank/DDBJ databases">
        <title>Fusibacter basophilias sp. nov.</title>
        <authorList>
            <person name="Qiu D."/>
        </authorList>
    </citation>
    <scope>NUCLEOTIDE SEQUENCE [LARGE SCALE GENOMIC DNA]</scope>
    <source>
        <strain evidence="7 8">Q10-2</strain>
    </source>
</reference>
<evidence type="ECO:0000256" key="3">
    <source>
        <dbReference type="ARBA" id="ARBA00022692"/>
    </source>
</evidence>
<keyword evidence="3" id="KW-0812">Transmembrane</keyword>
<accession>A0ABR9ZRG8</accession>
<comment type="subcellular location">
    <subcellularLocation>
        <location evidence="1">Membrane</location>
        <topology evidence="1">Single-pass membrane protein</topology>
    </subcellularLocation>
</comment>
<keyword evidence="5" id="KW-0472">Membrane</keyword>
<dbReference type="Pfam" id="PF26002">
    <property type="entry name" value="Beta-barrel_AprE"/>
    <property type="match status" value="1"/>
</dbReference>
<comment type="similarity">
    <text evidence="2">Belongs to the membrane fusion protein (MFP) (TC 8.A.1) family.</text>
</comment>
<evidence type="ECO:0000259" key="6">
    <source>
        <dbReference type="Pfam" id="PF26002"/>
    </source>
</evidence>
<sequence length="163" mass="18273">MENASIRSPIEGILNIEQNYVVGDQIGIGMAMGTVVPTDDTDFKIQLSVKNRDISQIHVGDDVKFKFQALPYKEYGMLEGQIIHINADSSYNASTRTSYYLVEAQVDSRPLVSYKGETATIKVGMTLEGQIITKRKKILHYLLEKIDLWYPANAIKASHPFSC</sequence>
<dbReference type="PRINTS" id="PR01490">
    <property type="entry name" value="RTXTOXIND"/>
</dbReference>
<comment type="caution">
    <text evidence="7">The sequence shown here is derived from an EMBL/GenBank/DDBJ whole genome shotgun (WGS) entry which is preliminary data.</text>
</comment>
<dbReference type="Proteomes" id="UP000614200">
    <property type="component" value="Unassembled WGS sequence"/>
</dbReference>
<evidence type="ECO:0000256" key="1">
    <source>
        <dbReference type="ARBA" id="ARBA00004167"/>
    </source>
</evidence>
<dbReference type="RefSeq" id="WP_194701280.1">
    <property type="nucleotide sequence ID" value="NZ_JADKNH010000004.1"/>
</dbReference>